<evidence type="ECO:0000256" key="2">
    <source>
        <dbReference type="ARBA" id="ARBA00022692"/>
    </source>
</evidence>
<dbReference type="eggNOG" id="ENOG502TGQF">
    <property type="taxonomic scope" value="Eukaryota"/>
</dbReference>
<dbReference type="Proteomes" id="UP000008068">
    <property type="component" value="Unassembled WGS sequence"/>
</dbReference>
<dbReference type="InterPro" id="IPR000276">
    <property type="entry name" value="GPCR_Rhodpsn"/>
</dbReference>
<accession>G0P965</accession>
<dbReference type="PANTHER" id="PTHR23360">
    <property type="entry name" value="G-PROTEIN COUPLED RECEPTORS FAMILY 1 PROFILE DOMAIN-CONTAINING PROTEIN-RELATED"/>
    <property type="match status" value="1"/>
</dbReference>
<proteinExistence type="predicted"/>
<feature type="transmembrane region" description="Helical" evidence="5">
    <location>
        <begin position="90"/>
        <end position="114"/>
    </location>
</feature>
<keyword evidence="4 5" id="KW-0472">Membrane</keyword>
<evidence type="ECO:0000313" key="7">
    <source>
        <dbReference type="Proteomes" id="UP000008068"/>
    </source>
</evidence>
<dbReference type="InterPro" id="IPR019424">
    <property type="entry name" value="7TM_GPCR_Srsx"/>
</dbReference>
<organism evidence="7">
    <name type="scientific">Caenorhabditis brenneri</name>
    <name type="common">Nematode worm</name>
    <dbReference type="NCBI Taxonomy" id="135651"/>
    <lineage>
        <taxon>Eukaryota</taxon>
        <taxon>Metazoa</taxon>
        <taxon>Ecdysozoa</taxon>
        <taxon>Nematoda</taxon>
        <taxon>Chromadorea</taxon>
        <taxon>Rhabditida</taxon>
        <taxon>Rhabditina</taxon>
        <taxon>Rhabditomorpha</taxon>
        <taxon>Rhabditoidea</taxon>
        <taxon>Rhabditidae</taxon>
        <taxon>Peloderinae</taxon>
        <taxon>Caenorhabditis</taxon>
    </lineage>
</organism>
<dbReference type="GO" id="GO:0016020">
    <property type="term" value="C:membrane"/>
    <property type="evidence" value="ECO:0007669"/>
    <property type="project" value="UniProtKB-SubCell"/>
</dbReference>
<evidence type="ECO:0000313" key="6">
    <source>
        <dbReference type="EMBL" id="EGT48376.1"/>
    </source>
</evidence>
<gene>
    <name evidence="6" type="ORF">CAEBREN_28269</name>
</gene>
<feature type="transmembrane region" description="Helical" evidence="5">
    <location>
        <begin position="16"/>
        <end position="40"/>
    </location>
</feature>
<keyword evidence="2 5" id="KW-0812">Transmembrane</keyword>
<evidence type="ECO:0000256" key="3">
    <source>
        <dbReference type="ARBA" id="ARBA00022989"/>
    </source>
</evidence>
<feature type="transmembrane region" description="Helical" evidence="5">
    <location>
        <begin position="60"/>
        <end position="84"/>
    </location>
</feature>
<dbReference type="FunCoup" id="G0P965">
    <property type="interactions" value="32"/>
</dbReference>
<dbReference type="GO" id="GO:0004930">
    <property type="term" value="F:G protein-coupled receptor activity"/>
    <property type="evidence" value="ECO:0007669"/>
    <property type="project" value="InterPro"/>
</dbReference>
<keyword evidence="3 5" id="KW-1133">Transmembrane helix</keyword>
<dbReference type="Pfam" id="PF10320">
    <property type="entry name" value="7TM_GPCR_Srsx"/>
    <property type="match status" value="1"/>
</dbReference>
<protein>
    <submittedName>
        <fullName evidence="6">Uncharacterized protein</fullName>
    </submittedName>
</protein>
<comment type="subcellular location">
    <subcellularLocation>
        <location evidence="1">Membrane</location>
    </subcellularLocation>
</comment>
<dbReference type="EMBL" id="GL380146">
    <property type="protein sequence ID" value="EGT48376.1"/>
    <property type="molecule type" value="Genomic_DNA"/>
</dbReference>
<evidence type="ECO:0000256" key="4">
    <source>
        <dbReference type="ARBA" id="ARBA00023136"/>
    </source>
</evidence>
<dbReference type="HOGENOM" id="CLU_102316_0_0_1"/>
<dbReference type="SUPFAM" id="SSF81321">
    <property type="entry name" value="Family A G protein-coupled receptor-like"/>
    <property type="match status" value="1"/>
</dbReference>
<sequence>MCNPPSSLHPTVKAHWYYFMMVFTIFTVIFYTTALGLIYFKAHRHSTDIRYIERKALKTLKFLIFLFVAFRFVTITIASVLIAIGVDQEVVALVSSYNVIAQLVAYSQNAYVCYFRSSEYRALLSEQISRIHPKLGALLPKLTGDSSVEGQQWHVSGTSIIPTKKLKPVGKSKQKVNLKTNF</sequence>
<name>G0P965_CAEBE</name>
<evidence type="ECO:0000256" key="5">
    <source>
        <dbReference type="SAM" id="Phobius"/>
    </source>
</evidence>
<keyword evidence="7" id="KW-1185">Reference proteome</keyword>
<dbReference type="SMART" id="SM01381">
    <property type="entry name" value="7TM_GPCR_Srsx"/>
    <property type="match status" value="1"/>
</dbReference>
<dbReference type="InParanoid" id="G0P965"/>
<reference evidence="7" key="1">
    <citation type="submission" date="2011-07" db="EMBL/GenBank/DDBJ databases">
        <authorList>
            <consortium name="Caenorhabditis brenneri Sequencing and Analysis Consortium"/>
            <person name="Wilson R.K."/>
        </authorList>
    </citation>
    <scope>NUCLEOTIDE SEQUENCE [LARGE SCALE GENOMIC DNA]</scope>
    <source>
        <strain evidence="7">PB2801</strain>
    </source>
</reference>
<dbReference type="PANTHER" id="PTHR23360:SF67">
    <property type="entry name" value="G-PROTEIN COUPLED RECEPTORS FAMILY 1 PROFILE DOMAIN-CONTAINING PROTEIN"/>
    <property type="match status" value="1"/>
</dbReference>
<dbReference type="OrthoDB" id="5869912at2759"/>
<dbReference type="InterPro" id="IPR047130">
    <property type="entry name" value="7TM_GPCR_Srsx_nematod"/>
</dbReference>
<dbReference type="AlphaFoldDB" id="G0P965"/>
<evidence type="ECO:0000256" key="1">
    <source>
        <dbReference type="ARBA" id="ARBA00004370"/>
    </source>
</evidence>